<sequence length="103" mass="11874">MKKWTERKKMDRKEENGQKGIKMDGRKLTSQIGGEASWKPKSTLGFSGITPHHHITISHNHQSTTGTQNKNINTSTRNYQNQQNCRKESNTNLPKEITRMHSE</sequence>
<protein>
    <submittedName>
        <fullName evidence="2">Uncharacterized protein</fullName>
    </submittedName>
</protein>
<name>A0A7J7M5F5_9MAGN</name>
<comment type="caution">
    <text evidence="2">The sequence shown here is derived from an EMBL/GenBank/DDBJ whole genome shotgun (WGS) entry which is preliminary data.</text>
</comment>
<evidence type="ECO:0000313" key="2">
    <source>
        <dbReference type="EMBL" id="KAF6150096.1"/>
    </source>
</evidence>
<gene>
    <name evidence="2" type="ORF">GIB67_038155</name>
</gene>
<feature type="compositionally biased region" description="Basic and acidic residues" evidence="1">
    <location>
        <begin position="7"/>
        <end position="27"/>
    </location>
</feature>
<accession>A0A7J7M5F5</accession>
<evidence type="ECO:0000313" key="3">
    <source>
        <dbReference type="Proteomes" id="UP000541444"/>
    </source>
</evidence>
<dbReference type="AlphaFoldDB" id="A0A7J7M5F5"/>
<reference evidence="2 3" key="1">
    <citation type="journal article" date="2020" name="IScience">
        <title>Genome Sequencing of the Endangered Kingdonia uniflora (Circaeasteraceae, Ranunculales) Reveals Potential Mechanisms of Evolutionary Specialization.</title>
        <authorList>
            <person name="Sun Y."/>
            <person name="Deng T."/>
            <person name="Zhang A."/>
            <person name="Moore M.J."/>
            <person name="Landis J.B."/>
            <person name="Lin N."/>
            <person name="Zhang H."/>
            <person name="Zhang X."/>
            <person name="Huang J."/>
            <person name="Zhang X."/>
            <person name="Sun H."/>
            <person name="Wang H."/>
        </authorList>
    </citation>
    <scope>NUCLEOTIDE SEQUENCE [LARGE SCALE GENOMIC DNA]</scope>
    <source>
        <strain evidence="2">TB1705</strain>
        <tissue evidence="2">Leaf</tissue>
    </source>
</reference>
<dbReference type="Proteomes" id="UP000541444">
    <property type="component" value="Unassembled WGS sequence"/>
</dbReference>
<proteinExistence type="predicted"/>
<feature type="region of interest" description="Disordered" evidence="1">
    <location>
        <begin position="1"/>
        <end position="52"/>
    </location>
</feature>
<dbReference type="EMBL" id="JACGCM010001762">
    <property type="protein sequence ID" value="KAF6150096.1"/>
    <property type="molecule type" value="Genomic_DNA"/>
</dbReference>
<organism evidence="2 3">
    <name type="scientific">Kingdonia uniflora</name>
    <dbReference type="NCBI Taxonomy" id="39325"/>
    <lineage>
        <taxon>Eukaryota</taxon>
        <taxon>Viridiplantae</taxon>
        <taxon>Streptophyta</taxon>
        <taxon>Embryophyta</taxon>
        <taxon>Tracheophyta</taxon>
        <taxon>Spermatophyta</taxon>
        <taxon>Magnoliopsida</taxon>
        <taxon>Ranunculales</taxon>
        <taxon>Circaeasteraceae</taxon>
        <taxon>Kingdonia</taxon>
    </lineage>
</organism>
<evidence type="ECO:0000256" key="1">
    <source>
        <dbReference type="SAM" id="MobiDB-lite"/>
    </source>
</evidence>
<keyword evidence="3" id="KW-1185">Reference proteome</keyword>
<feature type="region of interest" description="Disordered" evidence="1">
    <location>
        <begin position="78"/>
        <end position="103"/>
    </location>
</feature>